<evidence type="ECO:0000313" key="1">
    <source>
        <dbReference type="EMBL" id="ASA23044.1"/>
    </source>
</evidence>
<dbReference type="KEGG" id="pdh:B9T62_20870"/>
<sequence length="67" mass="7452">MLQENVVWFGEAVNMEIKVLNTLPAHQATVISENIPETMAKGHFYPVTINVRNDGGDTWSAANGHMR</sequence>
<reference evidence="1 2" key="1">
    <citation type="submission" date="2017-06" db="EMBL/GenBank/DDBJ databases">
        <title>Complete genome sequence of Paenibacillus donghaensis KCTC 13049T isolated from East Sea sediment, South Korea.</title>
        <authorList>
            <person name="Jung B.K."/>
            <person name="Hong S.-J."/>
            <person name="Shin J.-H."/>
        </authorList>
    </citation>
    <scope>NUCLEOTIDE SEQUENCE [LARGE SCALE GENOMIC DNA]</scope>
    <source>
        <strain evidence="1 2">KCTC 13049</strain>
    </source>
</reference>
<gene>
    <name evidence="1" type="ORF">B9T62_20870</name>
</gene>
<organism evidence="1 2">
    <name type="scientific">Paenibacillus donghaensis</name>
    <dbReference type="NCBI Taxonomy" id="414771"/>
    <lineage>
        <taxon>Bacteria</taxon>
        <taxon>Bacillati</taxon>
        <taxon>Bacillota</taxon>
        <taxon>Bacilli</taxon>
        <taxon>Bacillales</taxon>
        <taxon>Paenibacillaceae</taxon>
        <taxon>Paenibacillus</taxon>
    </lineage>
</organism>
<dbReference type="Proteomes" id="UP000249890">
    <property type="component" value="Chromosome"/>
</dbReference>
<evidence type="ECO:0000313" key="2">
    <source>
        <dbReference type="Proteomes" id="UP000249890"/>
    </source>
</evidence>
<accession>A0A2Z2KBF2</accession>
<protein>
    <submittedName>
        <fullName evidence="1">Uncharacterized protein</fullName>
    </submittedName>
</protein>
<dbReference type="AlphaFoldDB" id="A0A2Z2KBF2"/>
<keyword evidence="2" id="KW-1185">Reference proteome</keyword>
<dbReference type="EMBL" id="CP021780">
    <property type="protein sequence ID" value="ASA23044.1"/>
    <property type="molecule type" value="Genomic_DNA"/>
</dbReference>
<name>A0A2Z2KBF2_9BACL</name>
<proteinExistence type="predicted"/>